<dbReference type="EMBL" id="BMFV01000006">
    <property type="protein sequence ID" value="GGH78150.1"/>
    <property type="molecule type" value="Genomic_DNA"/>
</dbReference>
<evidence type="ECO:0000256" key="5">
    <source>
        <dbReference type="ARBA" id="ARBA00023136"/>
    </source>
</evidence>
<dbReference type="Proteomes" id="UP000656813">
    <property type="component" value="Unassembled WGS sequence"/>
</dbReference>
<evidence type="ECO:0000313" key="7">
    <source>
        <dbReference type="EMBL" id="GGH78150.1"/>
    </source>
</evidence>
<keyword evidence="5 6" id="KW-0472">Membrane</keyword>
<feature type="transmembrane region" description="Helical" evidence="6">
    <location>
        <begin position="30"/>
        <end position="52"/>
    </location>
</feature>
<dbReference type="Pfam" id="PF03631">
    <property type="entry name" value="Virul_fac_BrkB"/>
    <property type="match status" value="1"/>
</dbReference>
<protein>
    <recommendedName>
        <fullName evidence="9">YihY/virulence factor BrkB family protein</fullName>
    </recommendedName>
</protein>
<feature type="transmembrane region" description="Helical" evidence="6">
    <location>
        <begin position="175"/>
        <end position="195"/>
    </location>
</feature>
<dbReference type="InterPro" id="IPR017039">
    <property type="entry name" value="Virul_fac_BrkB"/>
</dbReference>
<evidence type="ECO:0000256" key="6">
    <source>
        <dbReference type="SAM" id="Phobius"/>
    </source>
</evidence>
<reference evidence="7" key="2">
    <citation type="submission" date="2020-09" db="EMBL/GenBank/DDBJ databases">
        <authorList>
            <person name="Sun Q."/>
            <person name="Zhou Y."/>
        </authorList>
    </citation>
    <scope>NUCLEOTIDE SEQUENCE</scope>
    <source>
        <strain evidence="7">CGMCC 1.12777</strain>
    </source>
</reference>
<evidence type="ECO:0000313" key="8">
    <source>
        <dbReference type="Proteomes" id="UP000656813"/>
    </source>
</evidence>
<gene>
    <name evidence="7" type="ORF">GCM10007096_11120</name>
</gene>
<proteinExistence type="predicted"/>
<feature type="transmembrane region" description="Helical" evidence="6">
    <location>
        <begin position="130"/>
        <end position="155"/>
    </location>
</feature>
<reference evidence="7" key="1">
    <citation type="journal article" date="2014" name="Int. J. Syst. Evol. Microbiol.">
        <title>Complete genome sequence of Corynebacterium casei LMG S-19264T (=DSM 44701T), isolated from a smear-ripened cheese.</title>
        <authorList>
            <consortium name="US DOE Joint Genome Institute (JGI-PGF)"/>
            <person name="Walter F."/>
            <person name="Albersmeier A."/>
            <person name="Kalinowski J."/>
            <person name="Ruckert C."/>
        </authorList>
    </citation>
    <scope>NUCLEOTIDE SEQUENCE</scope>
    <source>
        <strain evidence="7">CGMCC 1.12777</strain>
    </source>
</reference>
<evidence type="ECO:0000256" key="4">
    <source>
        <dbReference type="ARBA" id="ARBA00022989"/>
    </source>
</evidence>
<comment type="caution">
    <text evidence="7">The sequence shown here is derived from an EMBL/GenBank/DDBJ whole genome shotgun (WGS) entry which is preliminary data.</text>
</comment>
<evidence type="ECO:0000256" key="1">
    <source>
        <dbReference type="ARBA" id="ARBA00004651"/>
    </source>
</evidence>
<keyword evidence="4 6" id="KW-1133">Transmembrane helix</keyword>
<sequence length="281" mass="31793">MGKRHRIFGFLKYLIKCIFEDRVFDLAAQLAYFFMLSLFPLLIFTFSILPYFGITSEQILPFIGRFAPPELRSIIHDNLNTVLNKHSGILSFSVIATIWPMSTAINAIIRVLNRAYDVKESRSYIVSRALAILLTVAMIFVLIIALALNVFGPALGKMIFGHFNVPINLVNLFDHIRLIFSFIVIIAVFAGIYLFAPNKRLKGSDVIIGAIFAAVLWQVVSFAFSYYVKEFNSYSATYGTLGAIIVLMVWFYLTGFILILGGEINAALTLRRKDKNFFNNK</sequence>
<dbReference type="NCBIfam" id="TIGR00765">
    <property type="entry name" value="yihY_not_rbn"/>
    <property type="match status" value="1"/>
</dbReference>
<feature type="transmembrane region" description="Helical" evidence="6">
    <location>
        <begin position="240"/>
        <end position="262"/>
    </location>
</feature>
<dbReference type="GO" id="GO:0005886">
    <property type="term" value="C:plasma membrane"/>
    <property type="evidence" value="ECO:0007669"/>
    <property type="project" value="UniProtKB-SubCell"/>
</dbReference>
<comment type="subcellular location">
    <subcellularLocation>
        <location evidence="1">Cell membrane</location>
        <topology evidence="1">Multi-pass membrane protein</topology>
    </subcellularLocation>
</comment>
<dbReference type="AlphaFoldDB" id="A0A8J2ZV04"/>
<name>A0A8J2ZV04_9BACL</name>
<evidence type="ECO:0000256" key="2">
    <source>
        <dbReference type="ARBA" id="ARBA00022475"/>
    </source>
</evidence>
<accession>A0A8J2ZV04</accession>
<dbReference type="PANTHER" id="PTHR30213">
    <property type="entry name" value="INNER MEMBRANE PROTEIN YHJD"/>
    <property type="match status" value="1"/>
</dbReference>
<evidence type="ECO:0000256" key="3">
    <source>
        <dbReference type="ARBA" id="ARBA00022692"/>
    </source>
</evidence>
<dbReference type="PANTHER" id="PTHR30213:SF0">
    <property type="entry name" value="UPF0761 MEMBRANE PROTEIN YIHY"/>
    <property type="match status" value="1"/>
</dbReference>
<evidence type="ECO:0008006" key="9">
    <source>
        <dbReference type="Google" id="ProtNLM"/>
    </source>
</evidence>
<feature type="transmembrane region" description="Helical" evidence="6">
    <location>
        <begin position="207"/>
        <end position="228"/>
    </location>
</feature>
<organism evidence="7 8">
    <name type="scientific">Pullulanibacillus pueri</name>
    <dbReference type="NCBI Taxonomy" id="1437324"/>
    <lineage>
        <taxon>Bacteria</taxon>
        <taxon>Bacillati</taxon>
        <taxon>Bacillota</taxon>
        <taxon>Bacilli</taxon>
        <taxon>Bacillales</taxon>
        <taxon>Sporolactobacillaceae</taxon>
        <taxon>Pullulanibacillus</taxon>
    </lineage>
</organism>
<dbReference type="PIRSF" id="PIRSF035875">
    <property type="entry name" value="RNase_BN"/>
    <property type="match status" value="1"/>
</dbReference>
<keyword evidence="3 6" id="KW-0812">Transmembrane</keyword>
<dbReference type="RefSeq" id="WP_188496407.1">
    <property type="nucleotide sequence ID" value="NZ_BMFV01000006.1"/>
</dbReference>
<keyword evidence="2" id="KW-1003">Cell membrane</keyword>
<feature type="transmembrane region" description="Helical" evidence="6">
    <location>
        <begin position="89"/>
        <end position="109"/>
    </location>
</feature>
<keyword evidence="8" id="KW-1185">Reference proteome</keyword>